<dbReference type="Gene3D" id="3.40.190.290">
    <property type="match status" value="1"/>
</dbReference>
<accession>A0A6L6QCK9</accession>
<dbReference type="InterPro" id="IPR036388">
    <property type="entry name" value="WH-like_DNA-bd_sf"/>
</dbReference>
<evidence type="ECO:0000256" key="1">
    <source>
        <dbReference type="ARBA" id="ARBA00009437"/>
    </source>
</evidence>
<keyword evidence="3" id="KW-0238">DNA-binding</keyword>
<proteinExistence type="inferred from homology"/>
<dbReference type="PANTHER" id="PTHR30126:SF88">
    <property type="entry name" value="TRANSCRIPTIONAL REGULATOR-RELATED"/>
    <property type="match status" value="1"/>
</dbReference>
<dbReference type="AlphaFoldDB" id="A0A6L6QCK9"/>
<evidence type="ECO:0000313" key="7">
    <source>
        <dbReference type="Proteomes" id="UP000472320"/>
    </source>
</evidence>
<feature type="domain" description="HTH lysR-type" evidence="5">
    <location>
        <begin position="5"/>
        <end position="62"/>
    </location>
</feature>
<dbReference type="SUPFAM" id="SSF53850">
    <property type="entry name" value="Periplasmic binding protein-like II"/>
    <property type="match status" value="1"/>
</dbReference>
<evidence type="ECO:0000256" key="4">
    <source>
        <dbReference type="ARBA" id="ARBA00023163"/>
    </source>
</evidence>
<evidence type="ECO:0000259" key="5">
    <source>
        <dbReference type="PROSITE" id="PS50931"/>
    </source>
</evidence>
<dbReference type="PROSITE" id="PS50931">
    <property type="entry name" value="HTH_LYSR"/>
    <property type="match status" value="1"/>
</dbReference>
<keyword evidence="4" id="KW-0804">Transcription</keyword>
<dbReference type="InterPro" id="IPR000847">
    <property type="entry name" value="LysR_HTH_N"/>
</dbReference>
<dbReference type="Proteomes" id="UP000472320">
    <property type="component" value="Unassembled WGS sequence"/>
</dbReference>
<sequence>MSRTPSLHQLECLLALAAEGSFAAAAKRLHKSHTAVFATIKNLEETVGVELLDRSGYRVTLTPAGASFHEEAERVVRAHAGLANHAIQLRSGAEAELRIVLGDLCPLASTLALFTGFFGESSGTRPVFHTEVLGAPWARLLRGEVDLSIHHLDQPRPELETHYLFDVQVVPVAAPGFLPFAPHAQIQPKDLRPLRQCVLRDGARDWPSPSYHLLNGAPSVSVGDQASKREILLQGLAWGHMPAHMIEEDLAAGRLLSLAGEHLRGATLPHHALRLREANHGPVAQALWQRLLVKSA</sequence>
<evidence type="ECO:0000256" key="3">
    <source>
        <dbReference type="ARBA" id="ARBA00023125"/>
    </source>
</evidence>
<dbReference type="OrthoDB" id="196624at2"/>
<dbReference type="InterPro" id="IPR036390">
    <property type="entry name" value="WH_DNA-bd_sf"/>
</dbReference>
<protein>
    <submittedName>
        <fullName evidence="6">LysR family transcriptional regulator</fullName>
    </submittedName>
</protein>
<dbReference type="Pfam" id="PF00126">
    <property type="entry name" value="HTH_1"/>
    <property type="match status" value="1"/>
</dbReference>
<dbReference type="GO" id="GO:0000976">
    <property type="term" value="F:transcription cis-regulatory region binding"/>
    <property type="evidence" value="ECO:0007669"/>
    <property type="project" value="TreeGrafter"/>
</dbReference>
<reference evidence="6 7" key="1">
    <citation type="submission" date="2019-11" db="EMBL/GenBank/DDBJ databases">
        <title>Type strains purchased from KCTC, JCM and DSMZ.</title>
        <authorList>
            <person name="Lu H."/>
        </authorList>
    </citation>
    <scope>NUCLEOTIDE SEQUENCE [LARGE SCALE GENOMIC DNA]</scope>
    <source>
        <strain evidence="6 7">JCM 31587</strain>
    </source>
</reference>
<dbReference type="EMBL" id="WNKX01000003">
    <property type="protein sequence ID" value="MTW09889.1"/>
    <property type="molecule type" value="Genomic_DNA"/>
</dbReference>
<comment type="caution">
    <text evidence="6">The sequence shown here is derived from an EMBL/GenBank/DDBJ whole genome shotgun (WGS) entry which is preliminary data.</text>
</comment>
<dbReference type="GO" id="GO:0003700">
    <property type="term" value="F:DNA-binding transcription factor activity"/>
    <property type="evidence" value="ECO:0007669"/>
    <property type="project" value="InterPro"/>
</dbReference>
<organism evidence="6 7">
    <name type="scientific">Massilia eburnea</name>
    <dbReference type="NCBI Taxonomy" id="1776165"/>
    <lineage>
        <taxon>Bacteria</taxon>
        <taxon>Pseudomonadati</taxon>
        <taxon>Pseudomonadota</taxon>
        <taxon>Betaproteobacteria</taxon>
        <taxon>Burkholderiales</taxon>
        <taxon>Oxalobacteraceae</taxon>
        <taxon>Telluria group</taxon>
        <taxon>Massilia</taxon>
    </lineage>
</organism>
<name>A0A6L6QCK9_9BURK</name>
<dbReference type="Gene3D" id="1.10.10.10">
    <property type="entry name" value="Winged helix-like DNA-binding domain superfamily/Winged helix DNA-binding domain"/>
    <property type="match status" value="1"/>
</dbReference>
<comment type="similarity">
    <text evidence="1">Belongs to the LysR transcriptional regulatory family.</text>
</comment>
<gene>
    <name evidence="6" type="ORF">GM658_04690</name>
</gene>
<keyword evidence="7" id="KW-1185">Reference proteome</keyword>
<evidence type="ECO:0000313" key="6">
    <source>
        <dbReference type="EMBL" id="MTW09889.1"/>
    </source>
</evidence>
<evidence type="ECO:0000256" key="2">
    <source>
        <dbReference type="ARBA" id="ARBA00023015"/>
    </source>
</evidence>
<dbReference type="Pfam" id="PF03466">
    <property type="entry name" value="LysR_substrate"/>
    <property type="match status" value="1"/>
</dbReference>
<keyword evidence="2" id="KW-0805">Transcription regulation</keyword>
<dbReference type="SUPFAM" id="SSF46785">
    <property type="entry name" value="Winged helix' DNA-binding domain"/>
    <property type="match status" value="1"/>
</dbReference>
<dbReference type="PANTHER" id="PTHR30126">
    <property type="entry name" value="HTH-TYPE TRANSCRIPTIONAL REGULATOR"/>
    <property type="match status" value="1"/>
</dbReference>
<dbReference type="InterPro" id="IPR005119">
    <property type="entry name" value="LysR_subst-bd"/>
</dbReference>
<dbReference type="RefSeq" id="WP_155452851.1">
    <property type="nucleotide sequence ID" value="NZ_WNKX01000003.1"/>
</dbReference>